<dbReference type="SMART" id="SM01118">
    <property type="entry name" value="CYTH"/>
    <property type="match status" value="1"/>
</dbReference>
<name>A0A447IAV0_9HYPH</name>
<dbReference type="Proteomes" id="UP000268844">
    <property type="component" value="Unassembled WGS sequence"/>
</dbReference>
<feature type="domain" description="CYTH" evidence="2">
    <location>
        <begin position="2"/>
        <end position="149"/>
    </location>
</feature>
<evidence type="ECO:0000313" key="4">
    <source>
        <dbReference type="Proteomes" id="UP000268844"/>
    </source>
</evidence>
<dbReference type="AlphaFoldDB" id="A0A447IAV0"/>
<protein>
    <submittedName>
        <fullName evidence="3">CYTH domain protein</fullName>
    </submittedName>
</protein>
<gene>
    <name evidence="3" type="ORF">DEVEQU_01761</name>
</gene>
<dbReference type="RefSeq" id="WP_126150189.1">
    <property type="nucleotide sequence ID" value="NZ_JBHTMH010000001.1"/>
</dbReference>
<evidence type="ECO:0000259" key="2">
    <source>
        <dbReference type="PROSITE" id="PS51707"/>
    </source>
</evidence>
<dbReference type="CDD" id="cd07891">
    <property type="entry name" value="CYTH-like_CthTTM-like_1"/>
    <property type="match status" value="1"/>
</dbReference>
<dbReference type="EMBL" id="UZWD01000023">
    <property type="protein sequence ID" value="VDS04622.1"/>
    <property type="molecule type" value="Genomic_DNA"/>
</dbReference>
<dbReference type="PIRSF" id="PIRSF016487">
    <property type="entry name" value="CYTH_UCP016487"/>
    <property type="match status" value="1"/>
</dbReference>
<organism evidence="3 4">
    <name type="scientific">Devosia equisanguinis</name>
    <dbReference type="NCBI Taxonomy" id="2490941"/>
    <lineage>
        <taxon>Bacteria</taxon>
        <taxon>Pseudomonadati</taxon>
        <taxon>Pseudomonadota</taxon>
        <taxon>Alphaproteobacteria</taxon>
        <taxon>Hyphomicrobiales</taxon>
        <taxon>Devosiaceae</taxon>
        <taxon>Devosia</taxon>
    </lineage>
</organism>
<dbReference type="PROSITE" id="PS51707">
    <property type="entry name" value="CYTH"/>
    <property type="match status" value="1"/>
</dbReference>
<dbReference type="PANTHER" id="PTHR40114:SF1">
    <property type="entry name" value="SLR0698 PROTEIN"/>
    <property type="match status" value="1"/>
</dbReference>
<dbReference type="InterPro" id="IPR012042">
    <property type="entry name" value="NeuTTM/CthTTM-like"/>
</dbReference>
<dbReference type="PANTHER" id="PTHR40114">
    <property type="entry name" value="SLR0698 PROTEIN"/>
    <property type="match status" value="1"/>
</dbReference>
<dbReference type="SUPFAM" id="SSF55154">
    <property type="entry name" value="CYTH-like phosphatases"/>
    <property type="match status" value="1"/>
</dbReference>
<dbReference type="InterPro" id="IPR023577">
    <property type="entry name" value="CYTH_domain"/>
</dbReference>
<evidence type="ECO:0000313" key="3">
    <source>
        <dbReference type="EMBL" id="VDS04622.1"/>
    </source>
</evidence>
<dbReference type="InterPro" id="IPR033469">
    <property type="entry name" value="CYTH-like_dom_sf"/>
</dbReference>
<accession>A0A447IAV0</accession>
<evidence type="ECO:0000256" key="1">
    <source>
        <dbReference type="PIRSR" id="PIRSR016487-1"/>
    </source>
</evidence>
<proteinExistence type="predicted"/>
<dbReference type="Gene3D" id="2.40.320.10">
    <property type="entry name" value="Hypothetical Protein Pfu-838710-001"/>
    <property type="match status" value="1"/>
</dbReference>
<dbReference type="Pfam" id="PF01928">
    <property type="entry name" value="CYTH"/>
    <property type="match status" value="1"/>
</dbReference>
<sequence>MGVEIERKFLVLGDSWREAVIGSSAMRQGYLSTSAKATVRIRIVDDARAFLTLKGPTSGISRAEFEYEVPLDEGRAMLDMARPHVVEKRRHIVPHAGLTWEVDVFEGAHAGLVMAEVELVSADQAVALPDWAGPEVSHDDRYANASLSRNPGVPNATGS</sequence>
<keyword evidence="4" id="KW-1185">Reference proteome</keyword>
<feature type="active site" description="Proton acceptor" evidence="1">
    <location>
        <position position="30"/>
    </location>
</feature>
<reference evidence="3 4" key="1">
    <citation type="submission" date="2018-12" db="EMBL/GenBank/DDBJ databases">
        <authorList>
            <person name="Criscuolo A."/>
        </authorList>
    </citation>
    <scope>NUCLEOTIDE SEQUENCE [LARGE SCALE GENOMIC DNA]</scope>
    <source>
        <strain evidence="3">ACIP1116281</strain>
    </source>
</reference>
<dbReference type="OrthoDB" id="9805588at2"/>